<name>A0AAV0VEU3_9STRA</name>
<gene>
    <name evidence="1" type="ORF">PDE001_LOCUS11958</name>
</gene>
<protein>
    <submittedName>
        <fullName evidence="1">Uncharacterized protein</fullName>
    </submittedName>
</protein>
<organism evidence="1 2">
    <name type="scientific">Peronospora destructor</name>
    <dbReference type="NCBI Taxonomy" id="86335"/>
    <lineage>
        <taxon>Eukaryota</taxon>
        <taxon>Sar</taxon>
        <taxon>Stramenopiles</taxon>
        <taxon>Oomycota</taxon>
        <taxon>Peronosporomycetes</taxon>
        <taxon>Peronosporales</taxon>
        <taxon>Peronosporaceae</taxon>
        <taxon>Peronospora</taxon>
    </lineage>
</organism>
<reference evidence="1" key="1">
    <citation type="submission" date="2022-12" db="EMBL/GenBank/DDBJ databases">
        <authorList>
            <person name="Webb A."/>
        </authorList>
    </citation>
    <scope>NUCLEOTIDE SEQUENCE</scope>
    <source>
        <strain evidence="1">Pd1</strain>
    </source>
</reference>
<proteinExistence type="predicted"/>
<evidence type="ECO:0000313" key="1">
    <source>
        <dbReference type="EMBL" id="CAI5747023.1"/>
    </source>
</evidence>
<accession>A0AAV0VEU3</accession>
<keyword evidence="2" id="KW-1185">Reference proteome</keyword>
<evidence type="ECO:0000313" key="2">
    <source>
        <dbReference type="Proteomes" id="UP001162029"/>
    </source>
</evidence>
<dbReference type="Proteomes" id="UP001162029">
    <property type="component" value="Unassembled WGS sequence"/>
</dbReference>
<dbReference type="AlphaFoldDB" id="A0AAV0VEU3"/>
<comment type="caution">
    <text evidence="1">The sequence shown here is derived from an EMBL/GenBank/DDBJ whole genome shotgun (WGS) entry which is preliminary data.</text>
</comment>
<dbReference type="EMBL" id="CANTFM010002661">
    <property type="protein sequence ID" value="CAI5747023.1"/>
    <property type="molecule type" value="Genomic_DNA"/>
</dbReference>
<sequence>MGRPRRQEVPTLGALRDGLTTDTTRWTCGAVYSNGTDDCGGDSCWSMGSYGFLKRFTDRRLPMGFCRRALLFTSRATVDYDDNGCVTIDVRRVLDDKLRAGMRANSAASGRFDTRWIAHATLKDMSWLRDRRGKTYNLNGADFARGHNYLGDTMSWLTVQSGVIRFSPKRAMATQSMAKRRHFGSFCLAIIYNFPSLVYRTIEPGALIAYSAKVHRHHDWLLNGDGISLSHFDTGMDCGVTPVTSMSACDTTASMASGTTVHFGAHPTLTRVVHL</sequence>